<dbReference type="PANTHER" id="PTHR33375">
    <property type="entry name" value="CHROMOSOME-PARTITIONING PROTEIN PARB-RELATED"/>
    <property type="match status" value="1"/>
</dbReference>
<reference evidence="3 4" key="1">
    <citation type="submission" date="2024-03" db="EMBL/GenBank/DDBJ databases">
        <title>Novel species of the genus Variovorax.</title>
        <authorList>
            <person name="Liu Q."/>
            <person name="Xin Y.-H."/>
        </authorList>
    </citation>
    <scope>NUCLEOTIDE SEQUENCE [LARGE SCALE GENOMIC DNA]</scope>
    <source>
        <strain evidence="3 4">KACC 18501</strain>
    </source>
</reference>
<dbReference type="Proteomes" id="UP001363010">
    <property type="component" value="Unassembled WGS sequence"/>
</dbReference>
<evidence type="ECO:0000256" key="1">
    <source>
        <dbReference type="SAM" id="Coils"/>
    </source>
</evidence>
<proteinExistence type="predicted"/>
<protein>
    <submittedName>
        <fullName evidence="3">Plasmid partitioning protein RepB C-terminal domain-containing protein</fullName>
    </submittedName>
</protein>
<evidence type="ECO:0000313" key="3">
    <source>
        <dbReference type="EMBL" id="MEJ8826675.1"/>
    </source>
</evidence>
<comment type="caution">
    <text evidence="3">The sequence shown here is derived from an EMBL/GenBank/DDBJ whole genome shotgun (WGS) entry which is preliminary data.</text>
</comment>
<keyword evidence="4" id="KW-1185">Reference proteome</keyword>
<name>A0ABU8W9F2_9BURK</name>
<dbReference type="PANTHER" id="PTHR33375:SF1">
    <property type="entry name" value="CHROMOSOME-PARTITIONING PROTEIN PARB-RELATED"/>
    <property type="match status" value="1"/>
</dbReference>
<accession>A0ABU8W9F2</accession>
<dbReference type="SUPFAM" id="SSF109709">
    <property type="entry name" value="KorB DNA-binding domain-like"/>
    <property type="match status" value="1"/>
</dbReference>
<keyword evidence="1" id="KW-0175">Coiled coil</keyword>
<dbReference type="Gene3D" id="1.10.10.2830">
    <property type="match status" value="1"/>
</dbReference>
<dbReference type="Pfam" id="PF07506">
    <property type="entry name" value="RepB"/>
    <property type="match status" value="1"/>
</dbReference>
<sequence>MTAVTIGFLPKPILVPVGNILPSRKLSEGLAATKKYKQILASIQEVDMIEPLSISAVERRSGQHVLLDGHIRLAILKELGRTEAPCLVAIDEESYTYNNRINRLSTIQEHLMICRAADRGLSPERLAKALCLASTEVVKRMNLLVGICPEATEMLKDRQFSVEVCAALRRMKPTRQIESVELMISANNLTVGYARALLVGTLPDGLAQPKKPPQPRKVTQEQIGRMQREMSNLHDQYRIAEQTYGEDTLNLVLARGYVIKLLDNRHVRRYLEQNEPEVLEQFLAIANAAIGEKNEATKALSDR</sequence>
<gene>
    <name evidence="3" type="ORF">WKW80_32465</name>
</gene>
<dbReference type="RefSeq" id="WP_340367712.1">
    <property type="nucleotide sequence ID" value="NZ_JBBKZV010000039.1"/>
</dbReference>
<dbReference type="InterPro" id="IPR050336">
    <property type="entry name" value="Chromosome_partition/occlusion"/>
</dbReference>
<evidence type="ECO:0000313" key="4">
    <source>
        <dbReference type="Proteomes" id="UP001363010"/>
    </source>
</evidence>
<feature type="coiled-coil region" evidence="1">
    <location>
        <begin position="216"/>
        <end position="243"/>
    </location>
</feature>
<dbReference type="Gene3D" id="3.90.1530.30">
    <property type="match status" value="1"/>
</dbReference>
<dbReference type="EMBL" id="JBBKZV010000039">
    <property type="protein sequence ID" value="MEJ8826675.1"/>
    <property type="molecule type" value="Genomic_DNA"/>
</dbReference>
<feature type="domain" description="RepB plasmid partition" evidence="2">
    <location>
        <begin position="101"/>
        <end position="282"/>
    </location>
</feature>
<dbReference type="SUPFAM" id="SSF110849">
    <property type="entry name" value="ParB/Sulfiredoxin"/>
    <property type="match status" value="1"/>
</dbReference>
<evidence type="ECO:0000259" key="2">
    <source>
        <dbReference type="Pfam" id="PF07506"/>
    </source>
</evidence>
<organism evidence="3 4">
    <name type="scientific">Variovorax humicola</name>
    <dbReference type="NCBI Taxonomy" id="1769758"/>
    <lineage>
        <taxon>Bacteria</taxon>
        <taxon>Pseudomonadati</taxon>
        <taxon>Pseudomonadota</taxon>
        <taxon>Betaproteobacteria</taxon>
        <taxon>Burkholderiales</taxon>
        <taxon>Comamonadaceae</taxon>
        <taxon>Variovorax</taxon>
    </lineage>
</organism>
<dbReference type="InterPro" id="IPR011111">
    <property type="entry name" value="Plasmid_RepB"/>
</dbReference>
<dbReference type="InterPro" id="IPR036086">
    <property type="entry name" value="ParB/Sulfiredoxin_sf"/>
</dbReference>